<sequence>MWLGHLQQPIDNTCTEQLRKILHLFYDIAAAKDSLSSIRTKFADAVARHPHCRLFGDCGGLTFTIRQLCKEIPEFAQDALIAGSNLTNTRVSHRTIRNKLLECPPQGRKRFFYKEDKATKATNCPKCGYYVESFVEVEPDIENEDDN</sequence>
<organism evidence="1 2">
    <name type="scientific">Amniculicola lignicola CBS 123094</name>
    <dbReference type="NCBI Taxonomy" id="1392246"/>
    <lineage>
        <taxon>Eukaryota</taxon>
        <taxon>Fungi</taxon>
        <taxon>Dikarya</taxon>
        <taxon>Ascomycota</taxon>
        <taxon>Pezizomycotina</taxon>
        <taxon>Dothideomycetes</taxon>
        <taxon>Pleosporomycetidae</taxon>
        <taxon>Pleosporales</taxon>
        <taxon>Amniculicolaceae</taxon>
        <taxon>Amniculicola</taxon>
    </lineage>
</organism>
<accession>A0A6A5WRE5</accession>
<reference evidence="1" key="1">
    <citation type="journal article" date="2020" name="Stud. Mycol.">
        <title>101 Dothideomycetes genomes: a test case for predicting lifestyles and emergence of pathogens.</title>
        <authorList>
            <person name="Haridas S."/>
            <person name="Albert R."/>
            <person name="Binder M."/>
            <person name="Bloem J."/>
            <person name="Labutti K."/>
            <person name="Salamov A."/>
            <person name="Andreopoulos B."/>
            <person name="Baker S."/>
            <person name="Barry K."/>
            <person name="Bills G."/>
            <person name="Bluhm B."/>
            <person name="Cannon C."/>
            <person name="Castanera R."/>
            <person name="Culley D."/>
            <person name="Daum C."/>
            <person name="Ezra D."/>
            <person name="Gonzalez J."/>
            <person name="Henrissat B."/>
            <person name="Kuo A."/>
            <person name="Liang C."/>
            <person name="Lipzen A."/>
            <person name="Lutzoni F."/>
            <person name="Magnuson J."/>
            <person name="Mondo S."/>
            <person name="Nolan M."/>
            <person name="Ohm R."/>
            <person name="Pangilinan J."/>
            <person name="Park H.-J."/>
            <person name="Ramirez L."/>
            <person name="Alfaro M."/>
            <person name="Sun H."/>
            <person name="Tritt A."/>
            <person name="Yoshinaga Y."/>
            <person name="Zwiers L.-H."/>
            <person name="Turgeon B."/>
            <person name="Goodwin S."/>
            <person name="Spatafora J."/>
            <person name="Crous P."/>
            <person name="Grigoriev I."/>
        </authorList>
    </citation>
    <scope>NUCLEOTIDE SEQUENCE</scope>
    <source>
        <strain evidence="1">CBS 123094</strain>
    </source>
</reference>
<proteinExistence type="predicted"/>
<gene>
    <name evidence="1" type="ORF">P154DRAFT_572558</name>
</gene>
<dbReference type="EMBL" id="ML977569">
    <property type="protein sequence ID" value="KAF2004107.1"/>
    <property type="molecule type" value="Genomic_DNA"/>
</dbReference>
<dbReference type="AlphaFoldDB" id="A0A6A5WRE5"/>
<name>A0A6A5WRE5_9PLEO</name>
<keyword evidence="2" id="KW-1185">Reference proteome</keyword>
<evidence type="ECO:0000313" key="2">
    <source>
        <dbReference type="Proteomes" id="UP000799779"/>
    </source>
</evidence>
<protein>
    <submittedName>
        <fullName evidence="1">Uncharacterized protein</fullName>
    </submittedName>
</protein>
<evidence type="ECO:0000313" key="1">
    <source>
        <dbReference type="EMBL" id="KAF2004107.1"/>
    </source>
</evidence>
<dbReference type="Proteomes" id="UP000799779">
    <property type="component" value="Unassembled WGS sequence"/>
</dbReference>